<dbReference type="RefSeq" id="WP_192753212.1">
    <property type="nucleotide sequence ID" value="NZ_BAABJL010000163.1"/>
</dbReference>
<dbReference type="Gene3D" id="1.10.1660.10">
    <property type="match status" value="1"/>
</dbReference>
<dbReference type="InterPro" id="IPR009061">
    <property type="entry name" value="DNA-bd_dom_put_sf"/>
</dbReference>
<reference evidence="3" key="1">
    <citation type="submission" date="2020-10" db="EMBL/GenBank/DDBJ databases">
        <title>Sequencing the genomes of 1000 actinobacteria strains.</title>
        <authorList>
            <person name="Klenk H.-P."/>
        </authorList>
    </citation>
    <scope>NUCLEOTIDE SEQUENCE</scope>
    <source>
        <strain evidence="3">DSM 45354</strain>
    </source>
</reference>
<dbReference type="InterPro" id="IPR029442">
    <property type="entry name" value="GyrI-like"/>
</dbReference>
<dbReference type="GO" id="GO:0003700">
    <property type="term" value="F:DNA-binding transcription factor activity"/>
    <property type="evidence" value="ECO:0007669"/>
    <property type="project" value="InterPro"/>
</dbReference>
<dbReference type="GO" id="GO:0003677">
    <property type="term" value="F:DNA binding"/>
    <property type="evidence" value="ECO:0007669"/>
    <property type="project" value="UniProtKB-KW"/>
</dbReference>
<dbReference type="AlphaFoldDB" id="A0A927N3K8"/>
<evidence type="ECO:0000313" key="4">
    <source>
        <dbReference type="Proteomes" id="UP000638648"/>
    </source>
</evidence>
<protein>
    <submittedName>
        <fullName evidence="3">DNA-binding transcriptional MerR regulator</fullName>
    </submittedName>
</protein>
<accession>A0A927N3K8</accession>
<dbReference type="PANTHER" id="PTHR30204">
    <property type="entry name" value="REDOX-CYCLING DRUG-SENSING TRANSCRIPTIONAL ACTIVATOR SOXR"/>
    <property type="match status" value="1"/>
</dbReference>
<organism evidence="3 4">
    <name type="scientific">Actinopolymorpha pittospori</name>
    <dbReference type="NCBI Taxonomy" id="648752"/>
    <lineage>
        <taxon>Bacteria</taxon>
        <taxon>Bacillati</taxon>
        <taxon>Actinomycetota</taxon>
        <taxon>Actinomycetes</taxon>
        <taxon>Propionibacteriales</taxon>
        <taxon>Actinopolymorphaceae</taxon>
        <taxon>Actinopolymorpha</taxon>
    </lineage>
</organism>
<sequence>MFSIGDFAKLGRVSVRMLRHYDALGLLSPAVVDPATGYRLYEADQLRRLNRVVALKDLGFTLEQVGAILDDKVNAEELRGMLRLRRAQLEAQISADTDRLTGVEARLRMIETEGRMLTEDVVLKHIPAVRVAELAALAASYEGKDIGPVIQPLYPRLCELLDAAAVGCYGPSIAYYEPAPEVSEEAVTVHAAMTVSVGPDPAYDFAILDLPEIESAATIVHRGSMDEADRSMQILARWIEDNGYHIHGYAREVCLEFDPQDPDKWVHEFQVSVTRG</sequence>
<dbReference type="SMART" id="SM00871">
    <property type="entry name" value="AraC_E_bind"/>
    <property type="match status" value="1"/>
</dbReference>
<proteinExistence type="predicted"/>
<dbReference type="PROSITE" id="PS50937">
    <property type="entry name" value="HTH_MERR_2"/>
    <property type="match status" value="1"/>
</dbReference>
<dbReference type="CDD" id="cd01107">
    <property type="entry name" value="HTH_BmrR"/>
    <property type="match status" value="1"/>
</dbReference>
<evidence type="ECO:0000256" key="1">
    <source>
        <dbReference type="ARBA" id="ARBA00023125"/>
    </source>
</evidence>
<evidence type="ECO:0000259" key="2">
    <source>
        <dbReference type="PROSITE" id="PS50937"/>
    </source>
</evidence>
<dbReference type="InterPro" id="IPR000551">
    <property type="entry name" value="MerR-type_HTH_dom"/>
</dbReference>
<dbReference type="Gene3D" id="3.20.80.10">
    <property type="entry name" value="Regulatory factor, effector binding domain"/>
    <property type="match status" value="1"/>
</dbReference>
<gene>
    <name evidence="3" type="ORF">HEB94_006521</name>
</gene>
<evidence type="ECO:0000313" key="3">
    <source>
        <dbReference type="EMBL" id="MBE1609673.1"/>
    </source>
</evidence>
<dbReference type="Pfam" id="PF06445">
    <property type="entry name" value="GyrI-like"/>
    <property type="match status" value="1"/>
</dbReference>
<dbReference type="InterPro" id="IPR010499">
    <property type="entry name" value="AraC_E-bd"/>
</dbReference>
<dbReference type="Proteomes" id="UP000638648">
    <property type="component" value="Unassembled WGS sequence"/>
</dbReference>
<keyword evidence="1 3" id="KW-0238">DNA-binding</keyword>
<name>A0A927N3K8_9ACTN</name>
<dbReference type="SUPFAM" id="SSF55136">
    <property type="entry name" value="Probable bacterial effector-binding domain"/>
    <property type="match status" value="1"/>
</dbReference>
<dbReference type="SMART" id="SM00422">
    <property type="entry name" value="HTH_MERR"/>
    <property type="match status" value="1"/>
</dbReference>
<dbReference type="EMBL" id="JADBEM010000001">
    <property type="protein sequence ID" value="MBE1609673.1"/>
    <property type="molecule type" value="Genomic_DNA"/>
</dbReference>
<keyword evidence="4" id="KW-1185">Reference proteome</keyword>
<comment type="caution">
    <text evidence="3">The sequence shown here is derived from an EMBL/GenBank/DDBJ whole genome shotgun (WGS) entry which is preliminary data.</text>
</comment>
<feature type="domain" description="HTH merR-type" evidence="2">
    <location>
        <begin position="1"/>
        <end position="71"/>
    </location>
</feature>
<dbReference type="PANTHER" id="PTHR30204:SF97">
    <property type="entry name" value="MERR FAMILY REGULATORY PROTEIN"/>
    <property type="match status" value="1"/>
</dbReference>
<dbReference type="Pfam" id="PF13411">
    <property type="entry name" value="MerR_1"/>
    <property type="match status" value="1"/>
</dbReference>
<dbReference type="SUPFAM" id="SSF46955">
    <property type="entry name" value="Putative DNA-binding domain"/>
    <property type="match status" value="1"/>
</dbReference>
<dbReference type="InterPro" id="IPR011256">
    <property type="entry name" value="Reg_factor_effector_dom_sf"/>
</dbReference>
<dbReference type="InterPro" id="IPR047057">
    <property type="entry name" value="MerR_fam"/>
</dbReference>